<evidence type="ECO:0000313" key="5">
    <source>
        <dbReference type="EMBL" id="KIW64788.1"/>
    </source>
</evidence>
<dbReference type="Proteomes" id="UP000054266">
    <property type="component" value="Unassembled WGS sequence"/>
</dbReference>
<sequence length="253" mass="28837">MATDGSSLRSSLSVTYLLPCRQPSWMRWSLVLRVARPLLRTAAPASSRRCFTTTPKLAIDQRRVAGKIQIKTIDDKIAELPVNEKIGALKVKVKTPGAPLSEPQWLDQLLDSIDRSNQYVLQMNKPDDGQMPIVQVVTRMELIQRINRQEDQKRNQKRLEKEKRPKQLELNWAISANDLQLKMKQMQEFLKKGKKVELLLANKRHQRKASQEEAQALLKAVREKIDEVGAAETVPMEGAILKQAILTVKMRGT</sequence>
<dbReference type="GO" id="GO:0005739">
    <property type="term" value="C:mitochondrion"/>
    <property type="evidence" value="ECO:0007669"/>
    <property type="project" value="TreeGrafter"/>
</dbReference>
<accession>A0A0D2F9U3</accession>
<dbReference type="InterPro" id="IPR019815">
    <property type="entry name" value="Translation_initiation_fac_3_C"/>
</dbReference>
<dbReference type="SUPFAM" id="SSF55200">
    <property type="entry name" value="Translation initiation factor IF3, C-terminal domain"/>
    <property type="match status" value="1"/>
</dbReference>
<evidence type="ECO:0000259" key="4">
    <source>
        <dbReference type="Pfam" id="PF00707"/>
    </source>
</evidence>
<reference evidence="5 6" key="1">
    <citation type="submission" date="2015-01" db="EMBL/GenBank/DDBJ databases">
        <title>The Genome Sequence of Capronia semiimmersa CBS27337.</title>
        <authorList>
            <consortium name="The Broad Institute Genomics Platform"/>
            <person name="Cuomo C."/>
            <person name="de Hoog S."/>
            <person name="Gorbushina A."/>
            <person name="Stielow B."/>
            <person name="Teixiera M."/>
            <person name="Abouelleil A."/>
            <person name="Chapman S.B."/>
            <person name="Priest M."/>
            <person name="Young S.K."/>
            <person name="Wortman J."/>
            <person name="Nusbaum C."/>
            <person name="Birren B."/>
        </authorList>
    </citation>
    <scope>NUCLEOTIDE SEQUENCE [LARGE SCALE GENOMIC DNA]</scope>
    <source>
        <strain evidence="5 6">CBS 27337</strain>
    </source>
</reference>
<dbReference type="InterPro" id="IPR001288">
    <property type="entry name" value="Translation_initiation_fac_3"/>
</dbReference>
<dbReference type="GO" id="GO:0032790">
    <property type="term" value="P:ribosome disassembly"/>
    <property type="evidence" value="ECO:0007669"/>
    <property type="project" value="TreeGrafter"/>
</dbReference>
<protein>
    <recommendedName>
        <fullName evidence="4">Translation initiation factor 3 C-terminal domain-containing protein</fullName>
    </recommendedName>
</protein>
<dbReference type="InterPro" id="IPR036788">
    <property type="entry name" value="T_IF-3_C_sf"/>
</dbReference>
<dbReference type="Gene3D" id="3.30.110.10">
    <property type="entry name" value="Translation initiation factor 3 (IF-3), C-terminal domain"/>
    <property type="match status" value="1"/>
</dbReference>
<dbReference type="GO" id="GO:0003743">
    <property type="term" value="F:translation initiation factor activity"/>
    <property type="evidence" value="ECO:0007669"/>
    <property type="project" value="UniProtKB-KW"/>
</dbReference>
<evidence type="ECO:0000256" key="1">
    <source>
        <dbReference type="ARBA" id="ARBA00005439"/>
    </source>
</evidence>
<evidence type="ECO:0000313" key="6">
    <source>
        <dbReference type="Proteomes" id="UP000054266"/>
    </source>
</evidence>
<dbReference type="PANTHER" id="PTHR10938">
    <property type="entry name" value="TRANSLATION INITIATION FACTOR IF-3"/>
    <property type="match status" value="1"/>
</dbReference>
<dbReference type="Pfam" id="PF00707">
    <property type="entry name" value="IF3_C"/>
    <property type="match status" value="1"/>
</dbReference>
<dbReference type="HOGENOM" id="CLU_062478_1_1_1"/>
<proteinExistence type="inferred from homology"/>
<dbReference type="GO" id="GO:0043022">
    <property type="term" value="F:ribosome binding"/>
    <property type="evidence" value="ECO:0007669"/>
    <property type="project" value="TreeGrafter"/>
</dbReference>
<keyword evidence="3" id="KW-0648">Protein biosynthesis</keyword>
<evidence type="ECO:0000256" key="3">
    <source>
        <dbReference type="ARBA" id="ARBA00022917"/>
    </source>
</evidence>
<gene>
    <name evidence="5" type="ORF">PV04_09697</name>
</gene>
<keyword evidence="6" id="KW-1185">Reference proteome</keyword>
<name>A0A0D2F9U3_9EURO</name>
<dbReference type="GO" id="GO:0070124">
    <property type="term" value="P:mitochondrial translational initiation"/>
    <property type="evidence" value="ECO:0007669"/>
    <property type="project" value="TreeGrafter"/>
</dbReference>
<dbReference type="PANTHER" id="PTHR10938:SF0">
    <property type="entry name" value="TRANSLATION INITIATION FACTOR IF-3, MITOCHONDRIAL"/>
    <property type="match status" value="1"/>
</dbReference>
<organism evidence="5 6">
    <name type="scientific">Phialophora macrospora</name>
    <dbReference type="NCBI Taxonomy" id="1851006"/>
    <lineage>
        <taxon>Eukaryota</taxon>
        <taxon>Fungi</taxon>
        <taxon>Dikarya</taxon>
        <taxon>Ascomycota</taxon>
        <taxon>Pezizomycotina</taxon>
        <taxon>Eurotiomycetes</taxon>
        <taxon>Chaetothyriomycetidae</taxon>
        <taxon>Chaetothyriales</taxon>
        <taxon>Herpotrichiellaceae</taxon>
        <taxon>Phialophora</taxon>
    </lineage>
</organism>
<keyword evidence="2" id="KW-0396">Initiation factor</keyword>
<evidence type="ECO:0000256" key="2">
    <source>
        <dbReference type="ARBA" id="ARBA00022540"/>
    </source>
</evidence>
<dbReference type="EMBL" id="KN846961">
    <property type="protein sequence ID" value="KIW64788.1"/>
    <property type="molecule type" value="Genomic_DNA"/>
</dbReference>
<dbReference type="AlphaFoldDB" id="A0A0D2F9U3"/>
<comment type="similarity">
    <text evidence="1">Belongs to the IF-3 family.</text>
</comment>
<dbReference type="STRING" id="5601.A0A0D2F9U3"/>
<feature type="domain" description="Translation initiation factor 3 C-terminal" evidence="4">
    <location>
        <begin position="166"/>
        <end position="235"/>
    </location>
</feature>